<evidence type="ECO:0000256" key="2">
    <source>
        <dbReference type="SAM" id="Coils"/>
    </source>
</evidence>
<evidence type="ECO:0000256" key="3">
    <source>
        <dbReference type="SAM" id="SignalP"/>
    </source>
</evidence>
<dbReference type="RefSeq" id="WP_170063326.1">
    <property type="nucleotide sequence ID" value="NZ_PRDS01000001.1"/>
</dbReference>
<evidence type="ECO:0000313" key="5">
    <source>
        <dbReference type="EMBL" id="PPB82285.1"/>
    </source>
</evidence>
<name>A0A2S5JM11_9RHOB</name>
<accession>A0A2S5JM11</accession>
<dbReference type="InterPro" id="IPR006143">
    <property type="entry name" value="RND_pump_MFP"/>
</dbReference>
<feature type="coiled-coil region" evidence="2">
    <location>
        <begin position="129"/>
        <end position="163"/>
    </location>
</feature>
<evidence type="ECO:0000259" key="4">
    <source>
        <dbReference type="Pfam" id="PF25967"/>
    </source>
</evidence>
<dbReference type="Gene3D" id="1.10.287.470">
    <property type="entry name" value="Helix hairpin bin"/>
    <property type="match status" value="1"/>
</dbReference>
<keyword evidence="3" id="KW-0732">Signal</keyword>
<keyword evidence="2" id="KW-0175">Coiled coil</keyword>
<keyword evidence="6" id="KW-1185">Reference proteome</keyword>
<feature type="chain" id="PRO_5015707813" evidence="3">
    <location>
        <begin position="21"/>
        <end position="355"/>
    </location>
</feature>
<dbReference type="Gene3D" id="2.40.30.170">
    <property type="match status" value="1"/>
</dbReference>
<comment type="similarity">
    <text evidence="1">Belongs to the membrane fusion protein (MFP) (TC 8.A.1) family.</text>
</comment>
<sequence>MKLPIYALALVAALSTPLRAAPPLAVEIVTAEALPVERSYSLTGEARARDSLSASFPTGGRIAEILVDVGDKVDEGAILARLESVQQEQALVAAEAGLSTARADYRQAVEDLRRQEALLERGATTRIARDQAEDALRIAEGALAQAEAQLDRARKALEDTVLRSPGPATVTARWAEPGEVIGAAQPVLELAIGDGMEARFDVPEIMLTEGPTPGPSTKSVILTEIDGPETEFTGHLTEVSPVIDPHTGTVVVIVEIDNPPPTLSYGDPVRGTVTITGDSRIAIPWQALTATAEGPAVWTVNPDTMQVSLTPITVERYENGLVYVGAGLQEGAMVVGRGAQLLYPGRQVTAAEAGQ</sequence>
<comment type="caution">
    <text evidence="5">The sequence shown here is derived from an EMBL/GenBank/DDBJ whole genome shotgun (WGS) entry which is preliminary data.</text>
</comment>
<feature type="signal peptide" evidence="3">
    <location>
        <begin position="1"/>
        <end position="20"/>
    </location>
</feature>
<dbReference type="GO" id="GO:0015562">
    <property type="term" value="F:efflux transmembrane transporter activity"/>
    <property type="evidence" value="ECO:0007669"/>
    <property type="project" value="TreeGrafter"/>
</dbReference>
<dbReference type="InterPro" id="IPR058627">
    <property type="entry name" value="MdtA-like_C"/>
</dbReference>
<evidence type="ECO:0000313" key="6">
    <source>
        <dbReference type="Proteomes" id="UP000239736"/>
    </source>
</evidence>
<organism evidence="5 6">
    <name type="scientific">Albidovulum inexpectatum</name>
    <dbReference type="NCBI Taxonomy" id="196587"/>
    <lineage>
        <taxon>Bacteria</taxon>
        <taxon>Pseudomonadati</taxon>
        <taxon>Pseudomonadota</taxon>
        <taxon>Alphaproteobacteria</taxon>
        <taxon>Rhodobacterales</taxon>
        <taxon>Paracoccaceae</taxon>
        <taxon>Albidovulum</taxon>
    </lineage>
</organism>
<dbReference type="NCBIfam" id="TIGR01730">
    <property type="entry name" value="RND_mfp"/>
    <property type="match status" value="1"/>
</dbReference>
<dbReference type="GO" id="GO:1990281">
    <property type="term" value="C:efflux pump complex"/>
    <property type="evidence" value="ECO:0007669"/>
    <property type="project" value="TreeGrafter"/>
</dbReference>
<dbReference type="PANTHER" id="PTHR30469">
    <property type="entry name" value="MULTIDRUG RESISTANCE PROTEIN MDTA"/>
    <property type="match status" value="1"/>
</dbReference>
<gene>
    <name evidence="5" type="ORF">LV82_00212</name>
</gene>
<evidence type="ECO:0000256" key="1">
    <source>
        <dbReference type="ARBA" id="ARBA00009477"/>
    </source>
</evidence>
<dbReference type="AlphaFoldDB" id="A0A2S5JM11"/>
<proteinExistence type="inferred from homology"/>
<dbReference type="SUPFAM" id="SSF111369">
    <property type="entry name" value="HlyD-like secretion proteins"/>
    <property type="match status" value="1"/>
</dbReference>
<dbReference type="Gene3D" id="2.40.420.20">
    <property type="match status" value="1"/>
</dbReference>
<dbReference type="PANTHER" id="PTHR30469:SF38">
    <property type="entry name" value="HLYD FAMILY SECRETION PROTEIN"/>
    <property type="match status" value="1"/>
</dbReference>
<dbReference type="Gene3D" id="2.40.50.100">
    <property type="match status" value="1"/>
</dbReference>
<dbReference type="EMBL" id="PRDS01000001">
    <property type="protein sequence ID" value="PPB82285.1"/>
    <property type="molecule type" value="Genomic_DNA"/>
</dbReference>
<reference evidence="5 6" key="1">
    <citation type="submission" date="2018-01" db="EMBL/GenBank/DDBJ databases">
        <title>Genomic Encyclopedia of Archaeal and Bacterial Type Strains, Phase II (KMG-II): from individual species to whole genera.</title>
        <authorList>
            <person name="Goeker M."/>
        </authorList>
    </citation>
    <scope>NUCLEOTIDE SEQUENCE [LARGE SCALE GENOMIC DNA]</scope>
    <source>
        <strain evidence="5 6">DSM 12048</strain>
    </source>
</reference>
<dbReference type="Pfam" id="PF25967">
    <property type="entry name" value="RND-MFP_C"/>
    <property type="match status" value="1"/>
</dbReference>
<feature type="domain" description="Multidrug resistance protein MdtA-like C-terminal permuted SH3" evidence="4">
    <location>
        <begin position="281"/>
        <end position="340"/>
    </location>
</feature>
<protein>
    <submittedName>
        <fullName evidence="5">RND family efflux transporter MFP subunit</fullName>
    </submittedName>
</protein>
<dbReference type="Proteomes" id="UP000239736">
    <property type="component" value="Unassembled WGS sequence"/>
</dbReference>